<protein>
    <submittedName>
        <fullName evidence="1">Uncharacterized protein</fullName>
    </submittedName>
</protein>
<evidence type="ECO:0000313" key="1">
    <source>
        <dbReference type="EMBL" id="AIW03191.1"/>
    </source>
</evidence>
<keyword evidence="2" id="KW-1185">Reference proteome</keyword>
<dbReference type="GeneID" id="24606933"/>
<organism evidence="1 2">
    <name type="scientific">Bacillus phage Mater</name>
    <dbReference type="NCBI Taxonomy" id="1540090"/>
    <lineage>
        <taxon>Viruses</taxon>
        <taxon>Duplodnaviria</taxon>
        <taxon>Heunggongvirae</taxon>
        <taxon>Uroviricota</taxon>
        <taxon>Caudoviricetes</taxon>
        <taxon>Herelleviridae</taxon>
        <taxon>Bastillevirinae</taxon>
        <taxon>Matervirus</taxon>
        <taxon>Matervirus mater</taxon>
    </lineage>
</organism>
<evidence type="ECO:0000313" key="2">
    <source>
        <dbReference type="Proteomes" id="UP000030206"/>
    </source>
</evidence>
<gene>
    <name evidence="1" type="ORF">CPT_Mater34</name>
</gene>
<dbReference type="RefSeq" id="YP_009150993.1">
    <property type="nucleotide sequence ID" value="NC_027366.1"/>
</dbReference>
<reference evidence="1 2" key="1">
    <citation type="submission" date="2014-07" db="EMBL/GenBank/DDBJ databases">
        <title>Complete Genome of Bacillus megaterium Myophage Mater.</title>
        <authorList>
            <person name="Lancaster J.C."/>
            <person name="Hodde M.K."/>
            <person name="Hernandez A.C."/>
            <person name="Everett G.F.K."/>
        </authorList>
    </citation>
    <scope>NUCLEOTIDE SEQUENCE [LARGE SCALE GENOMIC DNA]</scope>
</reference>
<dbReference type="KEGG" id="vg:24606933"/>
<accession>A0A0A0RRU2</accession>
<proteinExistence type="predicted"/>
<dbReference type="EMBL" id="KM236245">
    <property type="protein sequence ID" value="AIW03191.1"/>
    <property type="molecule type" value="Genomic_DNA"/>
</dbReference>
<sequence length="55" mass="6789">MTHLEKDNRFDNLSKQQLEKELNFYTQWYKQTICRNTRHYIVSRISEINEALGRK</sequence>
<dbReference type="Proteomes" id="UP000030206">
    <property type="component" value="Segment"/>
</dbReference>
<name>A0A0A0RRU2_9CAUD</name>